<dbReference type="Proteomes" id="UP000002630">
    <property type="component" value="Linkage Group LG14"/>
</dbReference>
<feature type="transmembrane region" description="Helical" evidence="1">
    <location>
        <begin position="294"/>
        <end position="312"/>
    </location>
</feature>
<dbReference type="AlphaFoldDB" id="D7G2V9"/>
<dbReference type="OrthoDB" id="10335339at2759"/>
<evidence type="ECO:0000256" key="1">
    <source>
        <dbReference type="SAM" id="Phobius"/>
    </source>
</evidence>
<dbReference type="EMBL" id="FN648696">
    <property type="protein sequence ID" value="CBJ48816.1"/>
    <property type="molecule type" value="Genomic_DNA"/>
</dbReference>
<organism evidence="2 3">
    <name type="scientific">Ectocarpus siliculosus</name>
    <name type="common">Brown alga</name>
    <name type="synonym">Conferva siliculosa</name>
    <dbReference type="NCBI Taxonomy" id="2880"/>
    <lineage>
        <taxon>Eukaryota</taxon>
        <taxon>Sar</taxon>
        <taxon>Stramenopiles</taxon>
        <taxon>Ochrophyta</taxon>
        <taxon>PX clade</taxon>
        <taxon>Phaeophyceae</taxon>
        <taxon>Ectocarpales</taxon>
        <taxon>Ectocarpaceae</taxon>
        <taxon>Ectocarpus</taxon>
    </lineage>
</organism>
<keyword evidence="3" id="KW-1185">Reference proteome</keyword>
<name>D7G2V9_ECTSI</name>
<sequence length="326" mass="36087">MQHSRISTADADLGSCDYFDCERLCSYHRILDLWAFRALLRDRLLSAEDFLTVLSAEWEQTLLPSLVTAGNITSFFEEYDQWQVIVMKMAWKSALRREPVDLLRPNPLYLDSVGQLIEAQEGWKDGGFLSVQWRTETSTGNLTECYGLHVRSAVEERRLSLGFSRSQVFFNTDLVGETSTTYNATVVSANNGVVDAIRGDYPCAMDNTVYDILNDERDAGVKAIISGLISASADFLLTSSFNGTGSNECQKPHSKYIDLVTDWRLEVVGKDLSSIGQMLPPPLLVEGGGDGQPLALLVLLAGLVALAAVLVWDQRVIGRPRSKKVP</sequence>
<reference evidence="2 3" key="1">
    <citation type="journal article" date="2010" name="Nature">
        <title>The Ectocarpus genome and the independent evolution of multicellularity in brown algae.</title>
        <authorList>
            <person name="Cock J.M."/>
            <person name="Sterck L."/>
            <person name="Rouze P."/>
            <person name="Scornet D."/>
            <person name="Allen A.E."/>
            <person name="Amoutzias G."/>
            <person name="Anthouard V."/>
            <person name="Artiguenave F."/>
            <person name="Aury J.M."/>
            <person name="Badger J.H."/>
            <person name="Beszteri B."/>
            <person name="Billiau K."/>
            <person name="Bonnet E."/>
            <person name="Bothwell J.H."/>
            <person name="Bowler C."/>
            <person name="Boyen C."/>
            <person name="Brownlee C."/>
            <person name="Carrano C.J."/>
            <person name="Charrier B."/>
            <person name="Cho G.Y."/>
            <person name="Coelho S.M."/>
            <person name="Collen J."/>
            <person name="Corre E."/>
            <person name="Da Silva C."/>
            <person name="Delage L."/>
            <person name="Delaroque N."/>
            <person name="Dittami S.M."/>
            <person name="Doulbeau S."/>
            <person name="Elias M."/>
            <person name="Farnham G."/>
            <person name="Gachon C.M."/>
            <person name="Gschloessl B."/>
            <person name="Heesch S."/>
            <person name="Jabbari K."/>
            <person name="Jubin C."/>
            <person name="Kawai H."/>
            <person name="Kimura K."/>
            <person name="Kloareg B."/>
            <person name="Kupper F.C."/>
            <person name="Lang D."/>
            <person name="Le Bail A."/>
            <person name="Leblanc C."/>
            <person name="Lerouge P."/>
            <person name="Lohr M."/>
            <person name="Lopez P.J."/>
            <person name="Martens C."/>
            <person name="Maumus F."/>
            <person name="Michel G."/>
            <person name="Miranda-Saavedra D."/>
            <person name="Morales J."/>
            <person name="Moreau H."/>
            <person name="Motomura T."/>
            <person name="Nagasato C."/>
            <person name="Napoli C.A."/>
            <person name="Nelson D.R."/>
            <person name="Nyvall-Collen P."/>
            <person name="Peters A.F."/>
            <person name="Pommier C."/>
            <person name="Potin P."/>
            <person name="Poulain J."/>
            <person name="Quesneville H."/>
            <person name="Read B."/>
            <person name="Rensing S.A."/>
            <person name="Ritter A."/>
            <person name="Rousvoal S."/>
            <person name="Samanta M."/>
            <person name="Samson G."/>
            <person name="Schroeder D.C."/>
            <person name="Segurens B."/>
            <person name="Strittmatter M."/>
            <person name="Tonon T."/>
            <person name="Tregear J.W."/>
            <person name="Valentin K."/>
            <person name="von Dassow P."/>
            <person name="Yamagishi T."/>
            <person name="Van de Peer Y."/>
            <person name="Wincker P."/>
        </authorList>
    </citation>
    <scope>NUCLEOTIDE SEQUENCE [LARGE SCALE GENOMIC DNA]</scope>
    <source>
        <strain evidence="3">Ec32 / CCAP1310/4</strain>
    </source>
</reference>
<proteinExistence type="predicted"/>
<evidence type="ECO:0000313" key="3">
    <source>
        <dbReference type="Proteomes" id="UP000002630"/>
    </source>
</evidence>
<dbReference type="InParanoid" id="D7G2V9"/>
<accession>D7G2V9</accession>
<keyword evidence="1" id="KW-0472">Membrane</keyword>
<dbReference type="EMBL" id="FN649739">
    <property type="protein sequence ID" value="CBJ48816.1"/>
    <property type="molecule type" value="Genomic_DNA"/>
</dbReference>
<keyword evidence="1" id="KW-0812">Transmembrane</keyword>
<keyword evidence="1" id="KW-1133">Transmembrane helix</keyword>
<gene>
    <name evidence="2" type="ORF">Esi_0049_0015</name>
</gene>
<protein>
    <submittedName>
        <fullName evidence="2">Uncharacterized protein</fullName>
    </submittedName>
</protein>
<evidence type="ECO:0000313" key="2">
    <source>
        <dbReference type="EMBL" id="CBJ48816.1"/>
    </source>
</evidence>